<evidence type="ECO:0000313" key="11">
    <source>
        <dbReference type="EMBL" id="KAL3523805.1"/>
    </source>
</evidence>
<comment type="caution">
    <text evidence="11">The sequence shown here is derived from an EMBL/GenBank/DDBJ whole genome shotgun (WGS) entry which is preliminary data.</text>
</comment>
<evidence type="ECO:0000313" key="12">
    <source>
        <dbReference type="Proteomes" id="UP001630127"/>
    </source>
</evidence>
<comment type="similarity">
    <text evidence="2 8">Belongs to the Casparian strip membrane proteins (CASP) family.</text>
</comment>
<sequence>MTPPSSTASPPPSTATDHQHITASPPPSTATDHQHIAMPPPSTIEAPAADPPSTATPALFATACTCTCTAGLVVIALVVRLLTFVFLLISLIIITTDTVTYDDGFGLELEAKFNDFYAYRYMLSSIVIGFTYTLVQIAFTIFQVSTGNRVGGDTNMAMFHLDFYGDKVISYMLATGAAAGFGLTVDLNRFARNDLDTDFLDKAIAASSLLLVGFLFSAVSSVVSSLALRKKG</sequence>
<evidence type="ECO:0000256" key="8">
    <source>
        <dbReference type="RuleBase" id="RU361233"/>
    </source>
</evidence>
<evidence type="ECO:0000256" key="2">
    <source>
        <dbReference type="ARBA" id="ARBA00007651"/>
    </source>
</evidence>
<evidence type="ECO:0000256" key="3">
    <source>
        <dbReference type="ARBA" id="ARBA00011489"/>
    </source>
</evidence>
<keyword evidence="7 8" id="KW-0472">Membrane</keyword>
<feature type="transmembrane region" description="Helical" evidence="8">
    <location>
        <begin position="203"/>
        <end position="228"/>
    </location>
</feature>
<evidence type="ECO:0000256" key="6">
    <source>
        <dbReference type="ARBA" id="ARBA00022989"/>
    </source>
</evidence>
<keyword evidence="5 8" id="KW-0812">Transmembrane</keyword>
<feature type="transmembrane region" description="Helical" evidence="8">
    <location>
        <begin position="58"/>
        <end position="79"/>
    </location>
</feature>
<feature type="transmembrane region" description="Helical" evidence="8">
    <location>
        <begin position="163"/>
        <end position="183"/>
    </location>
</feature>
<feature type="transmembrane region" description="Helical" evidence="8">
    <location>
        <begin position="121"/>
        <end position="142"/>
    </location>
</feature>
<feature type="transmembrane region" description="Helical" evidence="8">
    <location>
        <begin position="84"/>
        <end position="101"/>
    </location>
</feature>
<gene>
    <name evidence="11" type="ORF">ACH5RR_016639</name>
</gene>
<evidence type="ECO:0000259" key="10">
    <source>
        <dbReference type="Pfam" id="PF04535"/>
    </source>
</evidence>
<feature type="domain" description="Casparian strip membrane protein" evidence="10">
    <location>
        <begin position="72"/>
        <end position="215"/>
    </location>
</feature>
<accession>A0ABD2ZWF5</accession>
<keyword evidence="6 8" id="KW-1133">Transmembrane helix</keyword>
<evidence type="ECO:0000256" key="1">
    <source>
        <dbReference type="ARBA" id="ARBA00004651"/>
    </source>
</evidence>
<keyword evidence="4 8" id="KW-1003">Cell membrane</keyword>
<dbReference type="Proteomes" id="UP001630127">
    <property type="component" value="Unassembled WGS sequence"/>
</dbReference>
<dbReference type="Pfam" id="PF04535">
    <property type="entry name" value="CASP_dom"/>
    <property type="match status" value="1"/>
</dbReference>
<keyword evidence="12" id="KW-1185">Reference proteome</keyword>
<dbReference type="InterPro" id="IPR006702">
    <property type="entry name" value="CASP_dom"/>
</dbReference>
<dbReference type="PANTHER" id="PTHR33573">
    <property type="entry name" value="CASP-LIKE PROTEIN 4A4"/>
    <property type="match status" value="1"/>
</dbReference>
<dbReference type="GO" id="GO:0005886">
    <property type="term" value="C:plasma membrane"/>
    <property type="evidence" value="ECO:0007669"/>
    <property type="project" value="UniProtKB-SubCell"/>
</dbReference>
<evidence type="ECO:0000256" key="7">
    <source>
        <dbReference type="ARBA" id="ARBA00023136"/>
    </source>
</evidence>
<name>A0ABD2ZWF5_9GENT</name>
<protein>
    <recommendedName>
        <fullName evidence="8">CASP-like protein</fullName>
    </recommendedName>
</protein>
<comment type="caution">
    <text evidence="8">Lacks conserved residue(s) required for the propagation of feature annotation.</text>
</comment>
<proteinExistence type="inferred from homology"/>
<comment type="subcellular location">
    <subcellularLocation>
        <location evidence="1 8">Cell membrane</location>
        <topology evidence="1 8">Multi-pass membrane protein</topology>
    </subcellularLocation>
</comment>
<organism evidence="11 12">
    <name type="scientific">Cinchona calisaya</name>
    <dbReference type="NCBI Taxonomy" id="153742"/>
    <lineage>
        <taxon>Eukaryota</taxon>
        <taxon>Viridiplantae</taxon>
        <taxon>Streptophyta</taxon>
        <taxon>Embryophyta</taxon>
        <taxon>Tracheophyta</taxon>
        <taxon>Spermatophyta</taxon>
        <taxon>Magnoliopsida</taxon>
        <taxon>eudicotyledons</taxon>
        <taxon>Gunneridae</taxon>
        <taxon>Pentapetalae</taxon>
        <taxon>asterids</taxon>
        <taxon>lamiids</taxon>
        <taxon>Gentianales</taxon>
        <taxon>Rubiaceae</taxon>
        <taxon>Cinchonoideae</taxon>
        <taxon>Cinchoneae</taxon>
        <taxon>Cinchona</taxon>
    </lineage>
</organism>
<evidence type="ECO:0000256" key="9">
    <source>
        <dbReference type="SAM" id="MobiDB-lite"/>
    </source>
</evidence>
<feature type="compositionally biased region" description="Pro residues" evidence="9">
    <location>
        <begin position="1"/>
        <end position="13"/>
    </location>
</feature>
<dbReference type="PANTHER" id="PTHR33573:SF40">
    <property type="entry name" value="CASP-LIKE PROTEIN 4D2"/>
    <property type="match status" value="1"/>
</dbReference>
<dbReference type="EMBL" id="JBJUIK010000007">
    <property type="protein sequence ID" value="KAL3523805.1"/>
    <property type="molecule type" value="Genomic_DNA"/>
</dbReference>
<evidence type="ECO:0000256" key="4">
    <source>
        <dbReference type="ARBA" id="ARBA00022475"/>
    </source>
</evidence>
<evidence type="ECO:0000256" key="5">
    <source>
        <dbReference type="ARBA" id="ARBA00022692"/>
    </source>
</evidence>
<feature type="region of interest" description="Disordered" evidence="9">
    <location>
        <begin position="1"/>
        <end position="50"/>
    </location>
</feature>
<dbReference type="AlphaFoldDB" id="A0ABD2ZWF5"/>
<comment type="subunit">
    <text evidence="3 8">Homodimer and heterodimers.</text>
</comment>
<reference evidence="11 12" key="1">
    <citation type="submission" date="2024-11" db="EMBL/GenBank/DDBJ databases">
        <title>A near-complete genome assembly of Cinchona calisaya.</title>
        <authorList>
            <person name="Lian D.C."/>
            <person name="Zhao X.W."/>
            <person name="Wei L."/>
        </authorList>
    </citation>
    <scope>NUCLEOTIDE SEQUENCE [LARGE SCALE GENOMIC DNA]</scope>
    <source>
        <tissue evidence="11">Nenye</tissue>
    </source>
</reference>